<dbReference type="NCBIfam" id="NF001846">
    <property type="entry name" value="PRK00571.1-3"/>
    <property type="match status" value="1"/>
</dbReference>
<evidence type="ECO:0000256" key="9">
    <source>
        <dbReference type="RuleBase" id="RU003656"/>
    </source>
</evidence>
<dbReference type="PANTHER" id="PTHR13822:SF10">
    <property type="entry name" value="ATP SYNTHASE EPSILON CHAIN, CHLOROPLASTIC"/>
    <property type="match status" value="1"/>
</dbReference>
<feature type="domain" description="ATP synthase F1 complex delta/epsilon subunit N-terminal" evidence="12">
    <location>
        <begin position="4"/>
        <end position="82"/>
    </location>
</feature>
<evidence type="ECO:0000259" key="11">
    <source>
        <dbReference type="Pfam" id="PF00401"/>
    </source>
</evidence>
<keyword evidence="5 8" id="KW-0472">Membrane</keyword>
<evidence type="ECO:0000256" key="3">
    <source>
        <dbReference type="ARBA" id="ARBA00022448"/>
    </source>
</evidence>
<dbReference type="NCBIfam" id="NF009980">
    <property type="entry name" value="PRK13446.1"/>
    <property type="match status" value="1"/>
</dbReference>
<dbReference type="SUPFAM" id="SSF46604">
    <property type="entry name" value="Epsilon subunit of F1F0-ATP synthase C-terminal domain"/>
    <property type="match status" value="1"/>
</dbReference>
<dbReference type="Pfam" id="PF02823">
    <property type="entry name" value="ATP-synt_DE_N"/>
    <property type="match status" value="1"/>
</dbReference>
<keyword evidence="7 8" id="KW-0066">ATP synthesis</keyword>
<dbReference type="NCBIfam" id="TIGR01216">
    <property type="entry name" value="ATP_synt_epsi"/>
    <property type="match status" value="1"/>
</dbReference>
<organism evidence="13 14">
    <name type="scientific">Tissierella carlieri</name>
    <dbReference type="NCBI Taxonomy" id="689904"/>
    <lineage>
        <taxon>Bacteria</taxon>
        <taxon>Bacillati</taxon>
        <taxon>Bacillota</taxon>
        <taxon>Tissierellia</taxon>
        <taxon>Tissierellales</taxon>
        <taxon>Tissierellaceae</taxon>
        <taxon>Tissierella</taxon>
    </lineage>
</organism>
<keyword evidence="4 8" id="KW-0406">Ion transport</keyword>
<dbReference type="InterPro" id="IPR020546">
    <property type="entry name" value="ATP_synth_F1_dsu/esu_N"/>
</dbReference>
<keyword evidence="8" id="KW-0375">Hydrogen ion transport</keyword>
<dbReference type="RefSeq" id="WP_256311222.1">
    <property type="nucleotide sequence ID" value="NZ_JANGAC010000005.1"/>
</dbReference>
<protein>
    <recommendedName>
        <fullName evidence="8">ATP synthase epsilon chain</fullName>
    </recommendedName>
    <alternativeName>
        <fullName evidence="8">ATP synthase F1 sector epsilon subunit</fullName>
    </alternativeName>
    <alternativeName>
        <fullName evidence="8">F-ATPase epsilon subunit</fullName>
    </alternativeName>
</protein>
<evidence type="ECO:0000256" key="7">
    <source>
        <dbReference type="ARBA" id="ARBA00023310"/>
    </source>
</evidence>
<keyword evidence="3 8" id="KW-0813">Transport</keyword>
<evidence type="ECO:0000313" key="13">
    <source>
        <dbReference type="EMBL" id="MCQ4923186.1"/>
    </source>
</evidence>
<name>A0ABT1S9N9_9FIRM</name>
<dbReference type="Pfam" id="PF00401">
    <property type="entry name" value="ATP-synt_DE"/>
    <property type="match status" value="1"/>
</dbReference>
<evidence type="ECO:0000256" key="1">
    <source>
        <dbReference type="ARBA" id="ARBA00004202"/>
    </source>
</evidence>
<sequence length="141" mass="16013">MSNFHLDIVTPDKPFFSDEVEMVVVRGIEGDMAILKGRAPVTTPLKIGKVRIFQNGEEKVAAVVDGYISVVDDKTTIVTEAAEWPQEIDVKRAEEAKERAEELLKNRRDSIDVKRAELALQRAINRLEVSKLKKFDEKFDE</sequence>
<dbReference type="InterPro" id="IPR036794">
    <property type="entry name" value="ATP_F1_dsu/esu_C_sf"/>
</dbReference>
<dbReference type="InterPro" id="IPR001469">
    <property type="entry name" value="ATP_synth_F1_dsu/esu"/>
</dbReference>
<dbReference type="Gene3D" id="2.60.15.10">
    <property type="entry name" value="F0F1 ATP synthase delta/epsilon subunit, N-terminal"/>
    <property type="match status" value="1"/>
</dbReference>
<dbReference type="CDD" id="cd12152">
    <property type="entry name" value="F1-ATPase_delta"/>
    <property type="match status" value="1"/>
</dbReference>
<feature type="coiled-coil region" evidence="10">
    <location>
        <begin position="90"/>
        <end position="133"/>
    </location>
</feature>
<keyword evidence="10" id="KW-0175">Coiled coil</keyword>
<feature type="domain" description="ATP synthase epsilon subunit C-terminal" evidence="11">
    <location>
        <begin position="87"/>
        <end position="131"/>
    </location>
</feature>
<comment type="caution">
    <text evidence="13">The sequence shown here is derived from an EMBL/GenBank/DDBJ whole genome shotgun (WGS) entry which is preliminary data.</text>
</comment>
<dbReference type="InterPro" id="IPR020547">
    <property type="entry name" value="ATP_synth_F1_esu_C"/>
</dbReference>
<keyword evidence="8" id="KW-1003">Cell membrane</keyword>
<dbReference type="SUPFAM" id="SSF51344">
    <property type="entry name" value="Epsilon subunit of F1F0-ATP synthase N-terminal domain"/>
    <property type="match status" value="1"/>
</dbReference>
<dbReference type="Proteomes" id="UP001524478">
    <property type="component" value="Unassembled WGS sequence"/>
</dbReference>
<reference evidence="13 14" key="1">
    <citation type="submission" date="2022-06" db="EMBL/GenBank/DDBJ databases">
        <title>Isolation of gut microbiota from human fecal samples.</title>
        <authorList>
            <person name="Pamer E.G."/>
            <person name="Barat B."/>
            <person name="Waligurski E."/>
            <person name="Medina S."/>
            <person name="Paddock L."/>
            <person name="Mostad J."/>
        </authorList>
    </citation>
    <scope>NUCLEOTIDE SEQUENCE [LARGE SCALE GENOMIC DNA]</scope>
    <source>
        <strain evidence="13 14">DFI.7.95</strain>
    </source>
</reference>
<dbReference type="HAMAP" id="MF_00530">
    <property type="entry name" value="ATP_synth_epsil_bac"/>
    <property type="match status" value="1"/>
</dbReference>
<dbReference type="PANTHER" id="PTHR13822">
    <property type="entry name" value="ATP SYNTHASE DELTA/EPSILON CHAIN"/>
    <property type="match status" value="1"/>
</dbReference>
<dbReference type="Gene3D" id="1.20.5.440">
    <property type="entry name" value="ATP synthase delta/epsilon subunit, C-terminal domain"/>
    <property type="match status" value="1"/>
</dbReference>
<keyword evidence="14" id="KW-1185">Reference proteome</keyword>
<comment type="subcellular location">
    <subcellularLocation>
        <location evidence="1 8">Cell membrane</location>
        <topology evidence="1 8">Peripheral membrane protein</topology>
    </subcellularLocation>
</comment>
<proteinExistence type="inferred from homology"/>
<gene>
    <name evidence="8" type="primary">atpC</name>
    <name evidence="13" type="ORF">NE686_08830</name>
</gene>
<comment type="similarity">
    <text evidence="2 8 9">Belongs to the ATPase epsilon chain family.</text>
</comment>
<comment type="function">
    <text evidence="8">Produces ATP from ADP in the presence of a proton gradient across the membrane.</text>
</comment>
<evidence type="ECO:0000256" key="2">
    <source>
        <dbReference type="ARBA" id="ARBA00005712"/>
    </source>
</evidence>
<evidence type="ECO:0000256" key="8">
    <source>
        <dbReference type="HAMAP-Rule" id="MF_00530"/>
    </source>
</evidence>
<evidence type="ECO:0000313" key="14">
    <source>
        <dbReference type="Proteomes" id="UP001524478"/>
    </source>
</evidence>
<keyword evidence="6 8" id="KW-0139">CF(1)</keyword>
<dbReference type="InterPro" id="IPR036771">
    <property type="entry name" value="ATPsynth_dsu/esu_N"/>
</dbReference>
<evidence type="ECO:0000259" key="12">
    <source>
        <dbReference type="Pfam" id="PF02823"/>
    </source>
</evidence>
<evidence type="ECO:0000256" key="5">
    <source>
        <dbReference type="ARBA" id="ARBA00023136"/>
    </source>
</evidence>
<dbReference type="EMBL" id="JANGAC010000005">
    <property type="protein sequence ID" value="MCQ4923186.1"/>
    <property type="molecule type" value="Genomic_DNA"/>
</dbReference>
<evidence type="ECO:0000256" key="6">
    <source>
        <dbReference type="ARBA" id="ARBA00023196"/>
    </source>
</evidence>
<evidence type="ECO:0000256" key="10">
    <source>
        <dbReference type="SAM" id="Coils"/>
    </source>
</evidence>
<evidence type="ECO:0000256" key="4">
    <source>
        <dbReference type="ARBA" id="ARBA00023065"/>
    </source>
</evidence>
<comment type="subunit">
    <text evidence="8 9">F-type ATPases have 2 components, CF(1) - the catalytic core - and CF(0) - the membrane proton channel. CF(1) has five subunits: alpha(3), beta(3), gamma(1), delta(1), epsilon(1). CF(0) has three main subunits: a, b and c.</text>
</comment>
<accession>A0ABT1S9N9</accession>